<organism evidence="2 3">
    <name type="scientific">Phaeobacter gallaeciensis</name>
    <dbReference type="NCBI Taxonomy" id="60890"/>
    <lineage>
        <taxon>Bacteria</taxon>
        <taxon>Pseudomonadati</taxon>
        <taxon>Pseudomonadota</taxon>
        <taxon>Alphaproteobacteria</taxon>
        <taxon>Rhodobacterales</taxon>
        <taxon>Roseobacteraceae</taxon>
        <taxon>Phaeobacter</taxon>
    </lineage>
</organism>
<comment type="caution">
    <text evidence="2">The sequence shown here is derived from an EMBL/GenBank/DDBJ whole genome shotgun (WGS) entry which is preliminary data.</text>
</comment>
<protein>
    <submittedName>
        <fullName evidence="2">Uncharacterized protein</fullName>
    </submittedName>
</protein>
<evidence type="ECO:0000313" key="3">
    <source>
        <dbReference type="Proteomes" id="UP001218364"/>
    </source>
</evidence>
<gene>
    <name evidence="2" type="ORF">PXK24_14355</name>
</gene>
<feature type="region of interest" description="Disordered" evidence="1">
    <location>
        <begin position="1"/>
        <end position="27"/>
    </location>
</feature>
<accession>A0ABD4XBX8</accession>
<dbReference type="EMBL" id="JARCJK010000007">
    <property type="protein sequence ID" value="MDE4166876.1"/>
    <property type="molecule type" value="Genomic_DNA"/>
</dbReference>
<dbReference type="Proteomes" id="UP001218364">
    <property type="component" value="Unassembled WGS sequence"/>
</dbReference>
<dbReference type="AlphaFoldDB" id="A0ABD4XBX8"/>
<reference evidence="2 3" key="1">
    <citation type="submission" date="2023-02" db="EMBL/GenBank/DDBJ databases">
        <title>Population genomics of bacteria associated with diatom.</title>
        <authorList>
            <person name="Xie J."/>
            <person name="Wang H."/>
        </authorList>
    </citation>
    <scope>NUCLEOTIDE SEQUENCE [LARGE SCALE GENOMIC DNA]</scope>
    <source>
        <strain evidence="2 3">PT47_8</strain>
    </source>
</reference>
<proteinExistence type="predicted"/>
<evidence type="ECO:0000313" key="2">
    <source>
        <dbReference type="EMBL" id="MDE4166876.1"/>
    </source>
</evidence>
<sequence>MRKAPFSNLKCTAPPSQVHRPTTSRRAKKLKPDEFFVKFRQGIPRIDAVREIGVTEQSYYPKAQSVTEWVRHNSRECSLRPGLLGAKTGFKKFDLLGTQGGMSVHSRR</sequence>
<evidence type="ECO:0000256" key="1">
    <source>
        <dbReference type="SAM" id="MobiDB-lite"/>
    </source>
</evidence>
<dbReference type="RefSeq" id="WP_274839862.1">
    <property type="nucleotide sequence ID" value="NZ_JARCJF010000007.1"/>
</dbReference>
<name>A0ABD4XBX8_9RHOB</name>